<name>A0A176VN77_MARPO</name>
<accession>A0A176VN77</accession>
<feature type="region of interest" description="Disordered" evidence="1">
    <location>
        <begin position="71"/>
        <end position="120"/>
    </location>
</feature>
<comment type="caution">
    <text evidence="2">The sequence shown here is derived from an EMBL/GenBank/DDBJ whole genome shotgun (WGS) entry which is preliminary data.</text>
</comment>
<organism evidence="2 3">
    <name type="scientific">Marchantia polymorpha subsp. ruderalis</name>
    <dbReference type="NCBI Taxonomy" id="1480154"/>
    <lineage>
        <taxon>Eukaryota</taxon>
        <taxon>Viridiplantae</taxon>
        <taxon>Streptophyta</taxon>
        <taxon>Embryophyta</taxon>
        <taxon>Marchantiophyta</taxon>
        <taxon>Marchantiopsida</taxon>
        <taxon>Marchantiidae</taxon>
        <taxon>Marchantiales</taxon>
        <taxon>Marchantiaceae</taxon>
        <taxon>Marchantia</taxon>
    </lineage>
</organism>
<evidence type="ECO:0000313" key="3">
    <source>
        <dbReference type="Proteomes" id="UP000077202"/>
    </source>
</evidence>
<protein>
    <submittedName>
        <fullName evidence="2">Uncharacterized protein</fullName>
    </submittedName>
</protein>
<gene>
    <name evidence="2" type="ORF">AXG93_3954s1050</name>
</gene>
<feature type="compositionally biased region" description="Basic and acidic residues" evidence="1">
    <location>
        <begin position="105"/>
        <end position="120"/>
    </location>
</feature>
<evidence type="ECO:0000256" key="1">
    <source>
        <dbReference type="SAM" id="MobiDB-lite"/>
    </source>
</evidence>
<keyword evidence="3" id="KW-1185">Reference proteome</keyword>
<evidence type="ECO:0000313" key="2">
    <source>
        <dbReference type="EMBL" id="OAE21415.1"/>
    </source>
</evidence>
<proteinExistence type="predicted"/>
<dbReference type="Proteomes" id="UP000077202">
    <property type="component" value="Unassembled WGS sequence"/>
</dbReference>
<reference evidence="2" key="1">
    <citation type="submission" date="2016-03" db="EMBL/GenBank/DDBJ databases">
        <title>Mechanisms controlling the formation of the plant cell surface in tip-growing cells are functionally conserved among land plants.</title>
        <authorList>
            <person name="Honkanen S."/>
            <person name="Jones V.A."/>
            <person name="Morieri G."/>
            <person name="Champion C."/>
            <person name="Hetherington A.J."/>
            <person name="Kelly S."/>
            <person name="Saint-Marcoux D."/>
            <person name="Proust H."/>
            <person name="Prescott H."/>
            <person name="Dolan L."/>
        </authorList>
    </citation>
    <scope>NUCLEOTIDE SEQUENCE [LARGE SCALE GENOMIC DNA]</scope>
    <source>
        <tissue evidence="2">Whole gametophyte</tissue>
    </source>
</reference>
<sequence length="120" mass="13271">MALEKNFILFVGNGIPRDNVGQKDKVITVAIVEAIEEMEDEEEYSSDNAPHLLDLERVARAARMGATDLKHNNGVLQGEGKSDLNCDVETSEGGEWEGLGIPATECERNRATKNEEEKRI</sequence>
<dbReference type="EMBL" id="LVLJ01003438">
    <property type="protein sequence ID" value="OAE21415.1"/>
    <property type="molecule type" value="Genomic_DNA"/>
</dbReference>
<dbReference type="AlphaFoldDB" id="A0A176VN77"/>